<dbReference type="EMBL" id="CADEAL010001526">
    <property type="protein sequence ID" value="CAB1433148.1"/>
    <property type="molecule type" value="Genomic_DNA"/>
</dbReference>
<feature type="compositionally biased region" description="Basic and acidic residues" evidence="1">
    <location>
        <begin position="1"/>
        <end position="22"/>
    </location>
</feature>
<name>A0A9N7UJ84_PLEPL</name>
<dbReference type="Proteomes" id="UP001153269">
    <property type="component" value="Unassembled WGS sequence"/>
</dbReference>
<accession>A0A9N7UJ84</accession>
<proteinExistence type="predicted"/>
<sequence>MRDTQMTDRQSRQTDRHERQTETHSLTFTFAPPPALLIYRLPLTYVSGLPPPLSLSLPAAPQVSSRESREFPVLEASGCIHLSEGAASITELCSELVEALVVKLRFLEDLEITSMRNGHSSLIGHSALPLVVLLLDTETCGPCDILLSLLNYSLKHSELKERTAEGKNPESDVLLGSEFWIGRRWS</sequence>
<gene>
    <name evidence="2" type="ORF">PLEPLA_LOCUS21236</name>
</gene>
<protein>
    <submittedName>
        <fullName evidence="2">Uncharacterized protein</fullName>
    </submittedName>
</protein>
<dbReference type="AlphaFoldDB" id="A0A9N7UJ84"/>
<reference evidence="2" key="1">
    <citation type="submission" date="2020-03" db="EMBL/GenBank/DDBJ databases">
        <authorList>
            <person name="Weist P."/>
        </authorList>
    </citation>
    <scope>NUCLEOTIDE SEQUENCE</scope>
</reference>
<evidence type="ECO:0000256" key="1">
    <source>
        <dbReference type="SAM" id="MobiDB-lite"/>
    </source>
</evidence>
<organism evidence="2 3">
    <name type="scientific">Pleuronectes platessa</name>
    <name type="common">European plaice</name>
    <dbReference type="NCBI Taxonomy" id="8262"/>
    <lineage>
        <taxon>Eukaryota</taxon>
        <taxon>Metazoa</taxon>
        <taxon>Chordata</taxon>
        <taxon>Craniata</taxon>
        <taxon>Vertebrata</taxon>
        <taxon>Euteleostomi</taxon>
        <taxon>Actinopterygii</taxon>
        <taxon>Neopterygii</taxon>
        <taxon>Teleostei</taxon>
        <taxon>Neoteleostei</taxon>
        <taxon>Acanthomorphata</taxon>
        <taxon>Carangaria</taxon>
        <taxon>Pleuronectiformes</taxon>
        <taxon>Pleuronectoidei</taxon>
        <taxon>Pleuronectidae</taxon>
        <taxon>Pleuronectes</taxon>
    </lineage>
</organism>
<feature type="region of interest" description="Disordered" evidence="1">
    <location>
        <begin position="1"/>
        <end position="25"/>
    </location>
</feature>
<keyword evidence="3" id="KW-1185">Reference proteome</keyword>
<evidence type="ECO:0000313" key="2">
    <source>
        <dbReference type="EMBL" id="CAB1433148.1"/>
    </source>
</evidence>
<evidence type="ECO:0000313" key="3">
    <source>
        <dbReference type="Proteomes" id="UP001153269"/>
    </source>
</evidence>
<comment type="caution">
    <text evidence="2">The sequence shown here is derived from an EMBL/GenBank/DDBJ whole genome shotgun (WGS) entry which is preliminary data.</text>
</comment>